<evidence type="ECO:0000313" key="3">
    <source>
        <dbReference type="Proteomes" id="UP000233524"/>
    </source>
</evidence>
<comment type="caution">
    <text evidence="2">The sequence shown here is derived from an EMBL/GenBank/DDBJ whole genome shotgun (WGS) entry which is preliminary data.</text>
</comment>
<evidence type="ECO:0000256" key="1">
    <source>
        <dbReference type="SAM" id="MobiDB-lite"/>
    </source>
</evidence>
<keyword evidence="3" id="KW-1185">Reference proteome</keyword>
<protein>
    <submittedName>
        <fullName evidence="2">Uncharacterized protein</fullName>
    </submittedName>
</protein>
<reference evidence="2 3" key="1">
    <citation type="journal article" date="2017" name="G3 (Bethesda)">
        <title>First Draft Genome Sequence of the Pathogenic Fungus Lomentospora prolificans (Formerly Scedosporium prolificans).</title>
        <authorList>
            <person name="Luo R."/>
            <person name="Zimin A."/>
            <person name="Workman R."/>
            <person name="Fan Y."/>
            <person name="Pertea G."/>
            <person name="Grossman N."/>
            <person name="Wear M.P."/>
            <person name="Jia B."/>
            <person name="Miller H."/>
            <person name="Casadevall A."/>
            <person name="Timp W."/>
            <person name="Zhang S.X."/>
            <person name="Salzberg S.L."/>
        </authorList>
    </citation>
    <scope>NUCLEOTIDE SEQUENCE [LARGE SCALE GENOMIC DNA]</scope>
    <source>
        <strain evidence="2 3">JHH-5317</strain>
    </source>
</reference>
<feature type="region of interest" description="Disordered" evidence="1">
    <location>
        <begin position="79"/>
        <end position="99"/>
    </location>
</feature>
<evidence type="ECO:0000313" key="2">
    <source>
        <dbReference type="EMBL" id="PKS08134.1"/>
    </source>
</evidence>
<name>A0A2N3N6U6_9PEZI</name>
<gene>
    <name evidence="2" type="ORF">jhhlp_005409</name>
</gene>
<dbReference type="OrthoDB" id="4846743at2759"/>
<dbReference type="AlphaFoldDB" id="A0A2N3N6U6"/>
<dbReference type="VEuPathDB" id="FungiDB:jhhlp_005409"/>
<proteinExistence type="predicted"/>
<sequence length="99" mass="10416">MTVALHKGATCIEGDQGQYCKEDCAPFTCYGGICAGHEVYPIDGTCGYNPQKGTLQFCTGKWGKCCDLTINARLGRGTATRATAPLPSASGSPRPRALE</sequence>
<dbReference type="InParanoid" id="A0A2N3N6U6"/>
<accession>A0A2N3N6U6</accession>
<dbReference type="Proteomes" id="UP000233524">
    <property type="component" value="Unassembled WGS sequence"/>
</dbReference>
<organism evidence="2 3">
    <name type="scientific">Lomentospora prolificans</name>
    <dbReference type="NCBI Taxonomy" id="41688"/>
    <lineage>
        <taxon>Eukaryota</taxon>
        <taxon>Fungi</taxon>
        <taxon>Dikarya</taxon>
        <taxon>Ascomycota</taxon>
        <taxon>Pezizomycotina</taxon>
        <taxon>Sordariomycetes</taxon>
        <taxon>Hypocreomycetidae</taxon>
        <taxon>Microascales</taxon>
        <taxon>Microascaceae</taxon>
        <taxon>Lomentospora</taxon>
    </lineage>
</organism>
<dbReference type="EMBL" id="NLAX01000700">
    <property type="protein sequence ID" value="PKS08134.1"/>
    <property type="molecule type" value="Genomic_DNA"/>
</dbReference>